<keyword evidence="1" id="KW-0732">Signal</keyword>
<dbReference type="Pfam" id="PF06904">
    <property type="entry name" value="Extensin-like_C"/>
    <property type="match status" value="1"/>
</dbReference>
<keyword evidence="4" id="KW-1185">Reference proteome</keyword>
<reference evidence="3 4" key="1">
    <citation type="journal article" date="2007" name="J. Bacteriol.">
        <title>The complete genome sequence of Roseobacter denitrificans reveals a mixotrophic rather than photosynthetic metabolism.</title>
        <authorList>
            <person name="Swingley W.D."/>
            <person name="Sadekar S."/>
            <person name="Mastrian S.D."/>
            <person name="Matthies H.J."/>
            <person name="Hao J."/>
            <person name="Ramos H."/>
            <person name="Acharya C.R."/>
            <person name="Conrad A.L."/>
            <person name="Taylor H.L."/>
            <person name="Dejesa L.C."/>
            <person name="Shah M.K."/>
            <person name="O'huallachain M.E."/>
            <person name="Lince M.T."/>
            <person name="Blankenship R.E."/>
            <person name="Beatty J.T."/>
            <person name="Touchman J.W."/>
        </authorList>
    </citation>
    <scope>NUCLEOTIDE SEQUENCE [LARGE SCALE GENOMIC DNA]</scope>
    <source>
        <strain evidence="4">ATCC 33942 / OCh 114</strain>
    </source>
</reference>
<organism evidence="3 4">
    <name type="scientific">Roseobacter denitrificans (strain ATCC 33942 / OCh 114)</name>
    <name type="common">Erythrobacter sp. (strain OCh 114)</name>
    <name type="synonym">Roseobacter denitrificans</name>
    <dbReference type="NCBI Taxonomy" id="375451"/>
    <lineage>
        <taxon>Bacteria</taxon>
        <taxon>Pseudomonadati</taxon>
        <taxon>Pseudomonadota</taxon>
        <taxon>Alphaproteobacteria</taxon>
        <taxon>Rhodobacterales</taxon>
        <taxon>Roseobacteraceae</taxon>
        <taxon>Roseobacter</taxon>
    </lineage>
</organism>
<dbReference type="STRING" id="375451.RD1_3386"/>
<dbReference type="InterPro" id="IPR009683">
    <property type="entry name" value="Extensin-like_C"/>
</dbReference>
<dbReference type="EMBL" id="CP000362">
    <property type="protein sequence ID" value="ABG32878.1"/>
    <property type="molecule type" value="Genomic_DNA"/>
</dbReference>
<feature type="domain" description="Extensin-like C-terminal" evidence="2">
    <location>
        <begin position="106"/>
        <end position="259"/>
    </location>
</feature>
<accession>Q163G5</accession>
<gene>
    <name evidence="3" type="ordered locus">RD1_3386</name>
</gene>
<dbReference type="Proteomes" id="UP000007029">
    <property type="component" value="Chromosome"/>
</dbReference>
<evidence type="ECO:0000313" key="4">
    <source>
        <dbReference type="Proteomes" id="UP000007029"/>
    </source>
</evidence>
<name>Q163G5_ROSDO</name>
<protein>
    <submittedName>
        <fullName evidence="3">Conserved domain protein</fullName>
    </submittedName>
</protein>
<evidence type="ECO:0000256" key="1">
    <source>
        <dbReference type="SAM" id="SignalP"/>
    </source>
</evidence>
<proteinExistence type="predicted"/>
<dbReference type="KEGG" id="rde:RD1_3386"/>
<feature type="chain" id="PRO_5004183996" evidence="1">
    <location>
        <begin position="18"/>
        <end position="259"/>
    </location>
</feature>
<dbReference type="HOGENOM" id="CLU_043272_3_0_5"/>
<feature type="signal peptide" evidence="1">
    <location>
        <begin position="1"/>
        <end position="17"/>
    </location>
</feature>
<dbReference type="OrthoDB" id="9809788at2"/>
<evidence type="ECO:0000313" key="3">
    <source>
        <dbReference type="EMBL" id="ABG32878.1"/>
    </source>
</evidence>
<dbReference type="eggNOG" id="COG3921">
    <property type="taxonomic scope" value="Bacteria"/>
</dbReference>
<evidence type="ECO:0000259" key="2">
    <source>
        <dbReference type="Pfam" id="PF06904"/>
    </source>
</evidence>
<sequence length="259" mass="27819">MRSLILAFVVSAGGAIAAPDTSLRPVHRDGAGLKLEQSGSIAPRPRDAAGQAAVEGGRGLAQSLRPELRPRKFRRIARAQERLRKKGAVCGDVDIQGVVVGRVPGSKRGCGVTDAVRIRAVSGIGLSQHSVMDCGTAKALKTWIDETAKPAFSRKGGGLKNIRVAAHYACRTRNNRPGGRISEHGKGRAIDISGLQMRDGTLITVRSGWNDPATSKAMRRLHKGACGPFGTVLGPESDRFHRDHFHFDTARYRSGPYCR</sequence>
<dbReference type="RefSeq" id="WP_011569493.1">
    <property type="nucleotide sequence ID" value="NC_008209.1"/>
</dbReference>
<dbReference type="AlphaFoldDB" id="Q163G5"/>